<dbReference type="OrthoDB" id="9816167at2"/>
<evidence type="ECO:0000259" key="1">
    <source>
        <dbReference type="Pfam" id="PF18962"/>
    </source>
</evidence>
<dbReference type="EMBL" id="VKKY01000003">
    <property type="protein sequence ID" value="KAA3437192.1"/>
    <property type="molecule type" value="Genomic_DNA"/>
</dbReference>
<proteinExistence type="predicted"/>
<dbReference type="AlphaFoldDB" id="A0A5B6TM56"/>
<feature type="domain" description="Secretion system C-terminal sorting" evidence="1">
    <location>
        <begin position="105"/>
        <end position="180"/>
    </location>
</feature>
<dbReference type="Proteomes" id="UP000324133">
    <property type="component" value="Unassembled WGS sequence"/>
</dbReference>
<dbReference type="NCBIfam" id="TIGR04183">
    <property type="entry name" value="Por_Secre_tail"/>
    <property type="match status" value="1"/>
</dbReference>
<comment type="caution">
    <text evidence="2">The sequence shown here is derived from an EMBL/GenBank/DDBJ whole genome shotgun (WGS) entry which is preliminary data.</text>
</comment>
<sequence>MRGGLPLGSRTVSTSGSDTVFLNWRTNANLAITDFGISASSALSSYNPNVKKYSPLLYLTKNTGAKTAKPGLRQLTTALYASTSKILSGNQGVKEPKLIPSLSAYPNPSRGMTRISLSSLGDDNYKIRISNAIGKVYKEIPVTKPANSETIMVDLSPLPAGIYFYSLLVNEKMVETKRLILQQQ</sequence>
<accession>A0A5B6TM56</accession>
<protein>
    <submittedName>
        <fullName evidence="2">T9SS type A sorting domain-containing protein</fullName>
    </submittedName>
</protein>
<evidence type="ECO:0000313" key="3">
    <source>
        <dbReference type="Proteomes" id="UP000324133"/>
    </source>
</evidence>
<organism evidence="2 3">
    <name type="scientific">Rufibacter hautae</name>
    <dbReference type="NCBI Taxonomy" id="2595005"/>
    <lineage>
        <taxon>Bacteria</taxon>
        <taxon>Pseudomonadati</taxon>
        <taxon>Bacteroidota</taxon>
        <taxon>Cytophagia</taxon>
        <taxon>Cytophagales</taxon>
        <taxon>Hymenobacteraceae</taxon>
        <taxon>Rufibacter</taxon>
    </lineage>
</organism>
<reference evidence="2 3" key="1">
    <citation type="submission" date="2019-07" db="EMBL/GenBank/DDBJ databases">
        <title>Rufibacter sp. nov., isolated from lake sediment.</title>
        <authorList>
            <person name="Qu J.-H."/>
        </authorList>
    </citation>
    <scope>NUCLEOTIDE SEQUENCE [LARGE SCALE GENOMIC DNA]</scope>
    <source>
        <strain evidence="2 3">NBS58-1</strain>
    </source>
</reference>
<evidence type="ECO:0000313" key="2">
    <source>
        <dbReference type="EMBL" id="KAA3437192.1"/>
    </source>
</evidence>
<keyword evidence="3" id="KW-1185">Reference proteome</keyword>
<name>A0A5B6TM56_9BACT</name>
<gene>
    <name evidence="2" type="ORF">FOA19_19290</name>
</gene>
<dbReference type="InterPro" id="IPR026444">
    <property type="entry name" value="Secre_tail"/>
</dbReference>
<dbReference type="Pfam" id="PF18962">
    <property type="entry name" value="Por_Secre_tail"/>
    <property type="match status" value="1"/>
</dbReference>